<gene>
    <name evidence="5" type="ORF">EV192_104313</name>
</gene>
<keyword evidence="3" id="KW-0963">Cytoplasm</keyword>
<reference evidence="5 6" key="1">
    <citation type="submission" date="2019-03" db="EMBL/GenBank/DDBJ databases">
        <title>Genomic Encyclopedia of Type Strains, Phase IV (KMG-IV): sequencing the most valuable type-strain genomes for metagenomic binning, comparative biology and taxonomic classification.</title>
        <authorList>
            <person name="Goeker M."/>
        </authorList>
    </citation>
    <scope>NUCLEOTIDE SEQUENCE [LARGE SCALE GENOMIC DNA]</scope>
    <source>
        <strain evidence="5 6">DSM 45934</strain>
    </source>
</reference>
<evidence type="ECO:0000256" key="1">
    <source>
        <dbReference type="ARBA" id="ARBA00004496"/>
    </source>
</evidence>
<keyword evidence="6" id="KW-1185">Reference proteome</keyword>
<comment type="similarity">
    <text evidence="2">Belongs to the EspG family.</text>
</comment>
<sequence>MTAAVAHDIGSGVYFGLVELDLLAAHAGARFPFPLRVPEFGRIEGERQVLLAAAGSTLRGRGLASERGPVGPAAEVVTALREFRGTVDLVLAAPEAVVGVVAMVYRNWALICGQPQTGDPAALVLVRRVAQNALADALIEMVPEVAPAQAMPITLPSDSVDHADPAVLDELGELLPELTGRGQLGATRRVAGVATRSGTELSWLDSPRGRVRLDHTADGWLSMNPLRHNDIRFTLDDLAMIARREHDGS</sequence>
<dbReference type="Proteomes" id="UP000295680">
    <property type="component" value="Unassembled WGS sequence"/>
</dbReference>
<evidence type="ECO:0000313" key="6">
    <source>
        <dbReference type="Proteomes" id="UP000295680"/>
    </source>
</evidence>
<evidence type="ECO:0000256" key="2">
    <source>
        <dbReference type="ARBA" id="ARBA00006411"/>
    </source>
</evidence>
<evidence type="ECO:0000256" key="3">
    <source>
        <dbReference type="ARBA" id="ARBA00022490"/>
    </source>
</evidence>
<protein>
    <submittedName>
        <fullName evidence="5">ESAT-6 protein secretion system EspG family protein</fullName>
    </submittedName>
</protein>
<accession>A0A4R2JHW3</accession>
<comment type="subcellular location">
    <subcellularLocation>
        <location evidence="1">Cytoplasm</location>
    </subcellularLocation>
</comment>
<evidence type="ECO:0000313" key="5">
    <source>
        <dbReference type="EMBL" id="TCO59471.1"/>
    </source>
</evidence>
<evidence type="ECO:0000256" key="4">
    <source>
        <dbReference type="ARBA" id="ARBA00023186"/>
    </source>
</evidence>
<keyword evidence="4" id="KW-0143">Chaperone</keyword>
<organism evidence="5 6">
    <name type="scientific">Actinocrispum wychmicini</name>
    <dbReference type="NCBI Taxonomy" id="1213861"/>
    <lineage>
        <taxon>Bacteria</taxon>
        <taxon>Bacillati</taxon>
        <taxon>Actinomycetota</taxon>
        <taxon>Actinomycetes</taxon>
        <taxon>Pseudonocardiales</taxon>
        <taxon>Pseudonocardiaceae</taxon>
        <taxon>Actinocrispum</taxon>
    </lineage>
</organism>
<dbReference type="EMBL" id="SLWS01000004">
    <property type="protein sequence ID" value="TCO59471.1"/>
    <property type="molecule type" value="Genomic_DNA"/>
</dbReference>
<dbReference type="RefSeq" id="WP_243726950.1">
    <property type="nucleotide sequence ID" value="NZ_SLWS01000004.1"/>
</dbReference>
<dbReference type="AlphaFoldDB" id="A0A4R2JHW3"/>
<dbReference type="Pfam" id="PF14011">
    <property type="entry name" value="ESX-1_EspG"/>
    <property type="match status" value="1"/>
</dbReference>
<dbReference type="InterPro" id="IPR025734">
    <property type="entry name" value="EspG"/>
</dbReference>
<comment type="caution">
    <text evidence="5">The sequence shown here is derived from an EMBL/GenBank/DDBJ whole genome shotgun (WGS) entry which is preliminary data.</text>
</comment>
<name>A0A4R2JHW3_9PSEU</name>
<proteinExistence type="inferred from homology"/>